<evidence type="ECO:0000313" key="1">
    <source>
        <dbReference type="EMBL" id="CAB5225368.1"/>
    </source>
</evidence>
<proteinExistence type="predicted"/>
<reference evidence="1" key="1">
    <citation type="submission" date="2020-05" db="EMBL/GenBank/DDBJ databases">
        <authorList>
            <person name="Chiriac C."/>
            <person name="Salcher M."/>
            <person name="Ghai R."/>
            <person name="Kavagutti S V."/>
        </authorList>
    </citation>
    <scope>NUCLEOTIDE SEQUENCE</scope>
</reference>
<protein>
    <recommendedName>
        <fullName evidence="2">Concanavalin A-like lectin/glucanases superfamily</fullName>
    </recommendedName>
</protein>
<organism evidence="1">
    <name type="scientific">uncultured Caudovirales phage</name>
    <dbReference type="NCBI Taxonomy" id="2100421"/>
    <lineage>
        <taxon>Viruses</taxon>
        <taxon>Duplodnaviria</taxon>
        <taxon>Heunggongvirae</taxon>
        <taxon>Uroviricota</taxon>
        <taxon>Caudoviricetes</taxon>
        <taxon>Peduoviridae</taxon>
        <taxon>Maltschvirus</taxon>
        <taxon>Maltschvirus maltsch</taxon>
    </lineage>
</organism>
<gene>
    <name evidence="1" type="ORF">UFOVP749_12</name>
</gene>
<sequence length="453" mass="47050">MSVHWGGKGPGHVSRWPRGVGAMSPYSGATMLLDFLNPVLDPRITFSRGTGATRVNQSGFIETVGNTTPRFDYDPVTLAPRGLLIEEARTNLLTYSDDWSNAAWVKSTITVTANATVAPDGTTTADLLTQGGGGTAHSVTQTFTGTAAAYTFTTYVKKGTRRFAVLALTPSAAPNIADYAWFDLDTGARGSMGANLTASSITPAGSGWFRISVTKTLTAVSQFALITHSDADNNLSSSAAGATFVWGAQLEAGSFATSYIPTVASTVTRNADVATMTGTNFSSWYNQSAGTFVIGLTPRGVPTGGANIRFLEVNDGTATSRNPLMFASAVGAAFTQYRVAGADQANLGSSTSYYAANSTIAIGAAYATNDFATSFSGGAVQTDASGSVVTNASELDIGYARSGAGTEIFCGHIRTIAYFNTRLPNAQLQTLTAPSLATTLSLDFTTGSYNVGF</sequence>
<evidence type="ECO:0008006" key="2">
    <source>
        <dbReference type="Google" id="ProtNLM"/>
    </source>
</evidence>
<accession>A0A6J7X3G7</accession>
<name>A0A6J7X3G7_9CAUD</name>
<dbReference type="EMBL" id="LR798344">
    <property type="protein sequence ID" value="CAB5225368.1"/>
    <property type="molecule type" value="Genomic_DNA"/>
</dbReference>